<feature type="coiled-coil region" evidence="1">
    <location>
        <begin position="276"/>
        <end position="303"/>
    </location>
</feature>
<evidence type="ECO:0000256" key="1">
    <source>
        <dbReference type="SAM" id="Coils"/>
    </source>
</evidence>
<keyword evidence="4" id="KW-1185">Reference proteome</keyword>
<feature type="compositionally biased region" description="Basic and acidic residues" evidence="2">
    <location>
        <begin position="65"/>
        <end position="76"/>
    </location>
</feature>
<accession>A0AAD1XC41</accession>
<feature type="compositionally biased region" description="Polar residues" evidence="2">
    <location>
        <begin position="357"/>
        <end position="384"/>
    </location>
</feature>
<dbReference type="EMBL" id="CAMPGE010006646">
    <property type="protein sequence ID" value="CAI2365520.1"/>
    <property type="molecule type" value="Genomic_DNA"/>
</dbReference>
<dbReference type="Proteomes" id="UP001295684">
    <property type="component" value="Unassembled WGS sequence"/>
</dbReference>
<gene>
    <name evidence="3" type="ORF">ECRASSUSDP1_LOCUS6843</name>
</gene>
<feature type="region of interest" description="Disordered" evidence="2">
    <location>
        <begin position="61"/>
        <end position="89"/>
    </location>
</feature>
<proteinExistence type="predicted"/>
<reference evidence="3" key="1">
    <citation type="submission" date="2023-07" db="EMBL/GenBank/DDBJ databases">
        <authorList>
            <consortium name="AG Swart"/>
            <person name="Singh M."/>
            <person name="Singh A."/>
            <person name="Seah K."/>
            <person name="Emmerich C."/>
        </authorList>
    </citation>
    <scope>NUCLEOTIDE SEQUENCE</scope>
    <source>
        <strain evidence="3">DP1</strain>
    </source>
</reference>
<dbReference type="AlphaFoldDB" id="A0AAD1XC41"/>
<evidence type="ECO:0000313" key="4">
    <source>
        <dbReference type="Proteomes" id="UP001295684"/>
    </source>
</evidence>
<feature type="region of interest" description="Disordered" evidence="2">
    <location>
        <begin position="355"/>
        <end position="384"/>
    </location>
</feature>
<evidence type="ECO:0000256" key="2">
    <source>
        <dbReference type="SAM" id="MobiDB-lite"/>
    </source>
</evidence>
<protein>
    <submittedName>
        <fullName evidence="3">Uncharacterized protein</fullName>
    </submittedName>
</protein>
<comment type="caution">
    <text evidence="3">The sequence shown here is derived from an EMBL/GenBank/DDBJ whole genome shotgun (WGS) entry which is preliminary data.</text>
</comment>
<feature type="compositionally biased region" description="Polar residues" evidence="2">
    <location>
        <begin position="246"/>
        <end position="258"/>
    </location>
</feature>
<keyword evidence="1" id="KW-0175">Coiled coil</keyword>
<organism evidence="3 4">
    <name type="scientific">Euplotes crassus</name>
    <dbReference type="NCBI Taxonomy" id="5936"/>
    <lineage>
        <taxon>Eukaryota</taxon>
        <taxon>Sar</taxon>
        <taxon>Alveolata</taxon>
        <taxon>Ciliophora</taxon>
        <taxon>Intramacronucleata</taxon>
        <taxon>Spirotrichea</taxon>
        <taxon>Hypotrichia</taxon>
        <taxon>Euplotida</taxon>
        <taxon>Euplotidae</taxon>
        <taxon>Moneuplotes</taxon>
    </lineage>
</organism>
<name>A0AAD1XC41_EUPCR</name>
<evidence type="ECO:0000313" key="3">
    <source>
        <dbReference type="EMBL" id="CAI2365520.1"/>
    </source>
</evidence>
<feature type="region of interest" description="Disordered" evidence="2">
    <location>
        <begin position="210"/>
        <end position="271"/>
    </location>
</feature>
<feature type="compositionally biased region" description="Basic and acidic residues" evidence="2">
    <location>
        <begin position="234"/>
        <end position="243"/>
    </location>
</feature>
<sequence length="384" mass="43645">MISPRKVQGATRRDTSYYKTTANVSKATILNPNEKIQSMKNIKRSYGKLKSSRGLLKYRLHKNNQHKEHSHYTSKRESKRAKNTPCSKYSSRDYLASRTLKTTIFKMKKNSFESTISGHNLMDATRTPVYSIPVDLSTTKGSGPVKGAAVGYATELKSSTERLYKKSDEKTKQVSKIREKIKESARSRKRMARVVNSTRFIKFDLRSTSHSNNKRSVSKGSVRDDRSYFMTNTPEHKGTKFRECITSPQRPPNFSDSKFLSPDDLNGGEYSDNLEKEELALKLAEANTEIARLKLELEKERNLREMQVCKLCSLQKVPESGRNSIAEYINNKLQKYKKEYEDDLLFQKLENDIAEGTSGTSNKSSTAHCSSAGTNQSKLLDSKV</sequence>